<accession>A0A9P0NVG8</accession>
<evidence type="ECO:0000313" key="2">
    <source>
        <dbReference type="EMBL" id="CAH1957961.1"/>
    </source>
</evidence>
<feature type="region of interest" description="Disordered" evidence="1">
    <location>
        <begin position="445"/>
        <end position="466"/>
    </location>
</feature>
<dbReference type="OrthoDB" id="6781714at2759"/>
<organism evidence="2 3">
    <name type="scientific">Acanthoscelides obtectus</name>
    <name type="common">Bean weevil</name>
    <name type="synonym">Bruchus obtectus</name>
    <dbReference type="NCBI Taxonomy" id="200917"/>
    <lineage>
        <taxon>Eukaryota</taxon>
        <taxon>Metazoa</taxon>
        <taxon>Ecdysozoa</taxon>
        <taxon>Arthropoda</taxon>
        <taxon>Hexapoda</taxon>
        <taxon>Insecta</taxon>
        <taxon>Pterygota</taxon>
        <taxon>Neoptera</taxon>
        <taxon>Endopterygota</taxon>
        <taxon>Coleoptera</taxon>
        <taxon>Polyphaga</taxon>
        <taxon>Cucujiformia</taxon>
        <taxon>Chrysomeloidea</taxon>
        <taxon>Chrysomelidae</taxon>
        <taxon>Bruchinae</taxon>
        <taxon>Bruchini</taxon>
        <taxon>Acanthoscelides</taxon>
    </lineage>
</organism>
<feature type="compositionally biased region" description="Acidic residues" evidence="1">
    <location>
        <begin position="447"/>
        <end position="466"/>
    </location>
</feature>
<feature type="compositionally biased region" description="Low complexity" evidence="1">
    <location>
        <begin position="7"/>
        <end position="19"/>
    </location>
</feature>
<feature type="compositionally biased region" description="Polar residues" evidence="1">
    <location>
        <begin position="87"/>
        <end position="103"/>
    </location>
</feature>
<protein>
    <submittedName>
        <fullName evidence="2">Uncharacterized protein</fullName>
    </submittedName>
</protein>
<gene>
    <name evidence="2" type="ORF">ACAOBT_LOCUS2385</name>
</gene>
<dbReference type="PANTHER" id="PTHR46704:SF9">
    <property type="entry name" value="BHLH DOMAIN-CONTAINING PROTEIN"/>
    <property type="match status" value="1"/>
</dbReference>
<name>A0A9P0NVG8_ACAOB</name>
<dbReference type="AlphaFoldDB" id="A0A9P0NVG8"/>
<keyword evidence="3" id="KW-1185">Reference proteome</keyword>
<feature type="region of interest" description="Disordered" evidence="1">
    <location>
        <begin position="79"/>
        <end position="103"/>
    </location>
</feature>
<dbReference type="Proteomes" id="UP001152888">
    <property type="component" value="Unassembled WGS sequence"/>
</dbReference>
<dbReference type="EMBL" id="CAKOFQ010006674">
    <property type="protein sequence ID" value="CAH1957961.1"/>
    <property type="molecule type" value="Genomic_DNA"/>
</dbReference>
<reference evidence="2" key="1">
    <citation type="submission" date="2022-03" db="EMBL/GenBank/DDBJ databases">
        <authorList>
            <person name="Sayadi A."/>
        </authorList>
    </citation>
    <scope>NUCLEOTIDE SEQUENCE</scope>
</reference>
<evidence type="ECO:0000256" key="1">
    <source>
        <dbReference type="SAM" id="MobiDB-lite"/>
    </source>
</evidence>
<evidence type="ECO:0000313" key="3">
    <source>
        <dbReference type="Proteomes" id="UP001152888"/>
    </source>
</evidence>
<comment type="caution">
    <text evidence="2">The sequence shown here is derived from an EMBL/GenBank/DDBJ whole genome shotgun (WGS) entry which is preliminary data.</text>
</comment>
<sequence length="478" mass="54298">MAKYRNLSSELNLASDSSSPTSLNRETACAVVRSSSNILEDIDQSSNCSSISAHSQPNLNSETLSEDATLSLDSQRMLGDVSVPDPASSSTCDSSINENTANNETFDTTAEDIGTGRQLKNVCYFCDKDRKQNKGKQQSLHHSNDAKLYDKIIMWMEKLSNEQLLQKINNFKSTNRTIFYHHSCELACEEHEEADSRIIYHICQIDFDADVVIRCSDSDILIILLGNMDHLNAFLKIWINIGVGNHQRYVNVNELYRILGDSLSKALPCFHAITGCDYTPAFFRKGKVRPFKILEQSKEYQSAFGNITTDNEDLLDSTFVILEKFVCQMYGVKNSSDVNSVRFHLFSNTFQSKKSDENFEKKFRNFDSSSLPPCKAELQQHLLRVRYVTKLWRNAHLKHPTSLSPVASGWTIKDNKYDFVWFLGEQLPSSIADIIIQNERVLRNDDNDQDDDFNTSSNESDDDDDCEDASFVCNTIME</sequence>
<feature type="region of interest" description="Disordered" evidence="1">
    <location>
        <begin position="1"/>
        <end position="24"/>
    </location>
</feature>
<dbReference type="PANTHER" id="PTHR46704">
    <property type="entry name" value="CXC DOMAIN-CONTAINING PROTEIN-RELATED"/>
    <property type="match status" value="1"/>
</dbReference>
<proteinExistence type="predicted"/>